<protein>
    <submittedName>
        <fullName evidence="2 3">Uncharacterized protein</fullName>
    </submittedName>
</protein>
<organism evidence="2 4">
    <name type="scientific">Medicago truncatula</name>
    <name type="common">Barrel medic</name>
    <name type="synonym">Medicago tribuloides</name>
    <dbReference type="NCBI Taxonomy" id="3880"/>
    <lineage>
        <taxon>Eukaryota</taxon>
        <taxon>Viridiplantae</taxon>
        <taxon>Streptophyta</taxon>
        <taxon>Embryophyta</taxon>
        <taxon>Tracheophyta</taxon>
        <taxon>Spermatophyta</taxon>
        <taxon>Magnoliopsida</taxon>
        <taxon>eudicotyledons</taxon>
        <taxon>Gunneridae</taxon>
        <taxon>Pentapetalae</taxon>
        <taxon>rosids</taxon>
        <taxon>fabids</taxon>
        <taxon>Fabales</taxon>
        <taxon>Fabaceae</taxon>
        <taxon>Papilionoideae</taxon>
        <taxon>50 kb inversion clade</taxon>
        <taxon>NPAAA clade</taxon>
        <taxon>Hologalegina</taxon>
        <taxon>IRL clade</taxon>
        <taxon>Trifolieae</taxon>
        <taxon>Medicago</taxon>
    </lineage>
</organism>
<evidence type="ECO:0000256" key="1">
    <source>
        <dbReference type="SAM" id="MobiDB-lite"/>
    </source>
</evidence>
<dbReference type="EMBL" id="CM001223">
    <property type="protein sequence ID" value="KEH22138.1"/>
    <property type="molecule type" value="Genomic_DNA"/>
</dbReference>
<dbReference type="HOGENOM" id="CLU_2708589_0_0_1"/>
<reference evidence="2 4" key="2">
    <citation type="journal article" date="2014" name="BMC Genomics">
        <title>An improved genome release (version Mt4.0) for the model legume Medicago truncatula.</title>
        <authorList>
            <person name="Tang H."/>
            <person name="Krishnakumar V."/>
            <person name="Bidwell S."/>
            <person name="Rosen B."/>
            <person name="Chan A."/>
            <person name="Zhou S."/>
            <person name="Gentzbittel L."/>
            <person name="Childs K.L."/>
            <person name="Yandell M."/>
            <person name="Gundlach H."/>
            <person name="Mayer K.F."/>
            <person name="Schwartz D.C."/>
            <person name="Town C.D."/>
        </authorList>
    </citation>
    <scope>GENOME REANNOTATION</scope>
    <source>
        <strain evidence="2">A17</strain>
        <strain evidence="3 4">cv. Jemalong A17</strain>
    </source>
</reference>
<gene>
    <name evidence="2" type="ordered locus">MTR_7g033585</name>
</gene>
<reference evidence="2 4" key="1">
    <citation type="journal article" date="2011" name="Nature">
        <title>The Medicago genome provides insight into the evolution of rhizobial symbioses.</title>
        <authorList>
            <person name="Young N.D."/>
            <person name="Debelle F."/>
            <person name="Oldroyd G.E."/>
            <person name="Geurts R."/>
            <person name="Cannon S.B."/>
            <person name="Udvardi M.K."/>
            <person name="Benedito V.A."/>
            <person name="Mayer K.F."/>
            <person name="Gouzy J."/>
            <person name="Schoof H."/>
            <person name="Van de Peer Y."/>
            <person name="Proost S."/>
            <person name="Cook D.R."/>
            <person name="Meyers B.C."/>
            <person name="Spannagl M."/>
            <person name="Cheung F."/>
            <person name="De Mita S."/>
            <person name="Krishnakumar V."/>
            <person name="Gundlach H."/>
            <person name="Zhou S."/>
            <person name="Mudge J."/>
            <person name="Bharti A.K."/>
            <person name="Murray J.D."/>
            <person name="Naoumkina M.A."/>
            <person name="Rosen B."/>
            <person name="Silverstein K.A."/>
            <person name="Tang H."/>
            <person name="Rombauts S."/>
            <person name="Zhao P.X."/>
            <person name="Zhou P."/>
            <person name="Barbe V."/>
            <person name="Bardou P."/>
            <person name="Bechner M."/>
            <person name="Bellec A."/>
            <person name="Berger A."/>
            <person name="Berges H."/>
            <person name="Bidwell S."/>
            <person name="Bisseling T."/>
            <person name="Choisne N."/>
            <person name="Couloux A."/>
            <person name="Denny R."/>
            <person name="Deshpande S."/>
            <person name="Dai X."/>
            <person name="Doyle J.J."/>
            <person name="Dudez A.M."/>
            <person name="Farmer A.D."/>
            <person name="Fouteau S."/>
            <person name="Franken C."/>
            <person name="Gibelin C."/>
            <person name="Gish J."/>
            <person name="Goldstein S."/>
            <person name="Gonzalez A.J."/>
            <person name="Green P.J."/>
            <person name="Hallab A."/>
            <person name="Hartog M."/>
            <person name="Hua A."/>
            <person name="Humphray S.J."/>
            <person name="Jeong D.H."/>
            <person name="Jing Y."/>
            <person name="Jocker A."/>
            <person name="Kenton S.M."/>
            <person name="Kim D.J."/>
            <person name="Klee K."/>
            <person name="Lai H."/>
            <person name="Lang C."/>
            <person name="Lin S."/>
            <person name="Macmil S.L."/>
            <person name="Magdelenat G."/>
            <person name="Matthews L."/>
            <person name="McCorrison J."/>
            <person name="Monaghan E.L."/>
            <person name="Mun J.H."/>
            <person name="Najar F.Z."/>
            <person name="Nicholson C."/>
            <person name="Noirot C."/>
            <person name="O'Bleness M."/>
            <person name="Paule C.R."/>
            <person name="Poulain J."/>
            <person name="Prion F."/>
            <person name="Qin B."/>
            <person name="Qu C."/>
            <person name="Retzel E.F."/>
            <person name="Riddle C."/>
            <person name="Sallet E."/>
            <person name="Samain S."/>
            <person name="Samson N."/>
            <person name="Sanders I."/>
            <person name="Saurat O."/>
            <person name="Scarpelli C."/>
            <person name="Schiex T."/>
            <person name="Segurens B."/>
            <person name="Severin A.J."/>
            <person name="Sherrier D.J."/>
            <person name="Shi R."/>
            <person name="Sims S."/>
            <person name="Singer S.R."/>
            <person name="Sinharoy S."/>
            <person name="Sterck L."/>
            <person name="Viollet A."/>
            <person name="Wang B.B."/>
            <person name="Wang K."/>
            <person name="Wang M."/>
            <person name="Wang X."/>
            <person name="Warfsmann J."/>
            <person name="Weissenbach J."/>
            <person name="White D.D."/>
            <person name="White J.D."/>
            <person name="Wiley G.B."/>
            <person name="Wincker P."/>
            <person name="Xing Y."/>
            <person name="Yang L."/>
            <person name="Yao Z."/>
            <person name="Ying F."/>
            <person name="Zhai J."/>
            <person name="Zhou L."/>
            <person name="Zuber A."/>
            <person name="Denarie J."/>
            <person name="Dixon R.A."/>
            <person name="May G.D."/>
            <person name="Schwartz D.C."/>
            <person name="Rogers J."/>
            <person name="Quetier F."/>
            <person name="Town C.D."/>
            <person name="Roe B.A."/>
        </authorList>
    </citation>
    <scope>NUCLEOTIDE SEQUENCE [LARGE SCALE GENOMIC DNA]</scope>
    <source>
        <strain evidence="2">A17</strain>
        <strain evidence="3 4">cv. Jemalong A17</strain>
    </source>
</reference>
<evidence type="ECO:0000313" key="3">
    <source>
        <dbReference type="EnsemblPlants" id="KEH22138"/>
    </source>
</evidence>
<reference evidence="3" key="3">
    <citation type="submission" date="2015-04" db="UniProtKB">
        <authorList>
            <consortium name="EnsemblPlants"/>
        </authorList>
    </citation>
    <scope>IDENTIFICATION</scope>
    <source>
        <strain evidence="3">cv. Jemalong A17</strain>
    </source>
</reference>
<evidence type="ECO:0000313" key="4">
    <source>
        <dbReference type="Proteomes" id="UP000002051"/>
    </source>
</evidence>
<feature type="compositionally biased region" description="Basic and acidic residues" evidence="1">
    <location>
        <begin position="64"/>
        <end position="73"/>
    </location>
</feature>
<feature type="compositionally biased region" description="Basic and acidic residues" evidence="1">
    <location>
        <begin position="40"/>
        <end position="52"/>
    </location>
</feature>
<feature type="region of interest" description="Disordered" evidence="1">
    <location>
        <begin position="1"/>
        <end position="73"/>
    </location>
</feature>
<keyword evidence="4" id="KW-1185">Reference proteome</keyword>
<dbReference type="EnsemblPlants" id="KEH22138">
    <property type="protein sequence ID" value="KEH22138"/>
    <property type="gene ID" value="MTR_7g033585"/>
</dbReference>
<accession>A0A072TZ40</accession>
<name>A0A072TZ40_MEDTR</name>
<sequence length="73" mass="8266">MPDSTQFMQETTSKDQKKEAPEPRELQESSLTSSLAVRLSEVHPTSEDKDHVAAPQWSTEDSLEDRLSDRCFA</sequence>
<feature type="compositionally biased region" description="Basic and acidic residues" evidence="1">
    <location>
        <begin position="12"/>
        <end position="27"/>
    </location>
</feature>
<evidence type="ECO:0000313" key="2">
    <source>
        <dbReference type="EMBL" id="KEH22138.1"/>
    </source>
</evidence>
<dbReference type="AlphaFoldDB" id="A0A072TZ40"/>
<proteinExistence type="predicted"/>
<dbReference type="Proteomes" id="UP000002051">
    <property type="component" value="Unassembled WGS sequence"/>
</dbReference>
<feature type="compositionally biased region" description="Polar residues" evidence="1">
    <location>
        <begin position="1"/>
        <end position="11"/>
    </location>
</feature>